<dbReference type="InterPro" id="IPR011990">
    <property type="entry name" value="TPR-like_helical_dom_sf"/>
</dbReference>
<dbReference type="Proteomes" id="UP000002016">
    <property type="component" value="Chromosome"/>
</dbReference>
<dbReference type="AlphaFoldDB" id="A8F3U4"/>
<dbReference type="Pfam" id="PF00535">
    <property type="entry name" value="Glycos_transf_2"/>
    <property type="match status" value="1"/>
</dbReference>
<dbReference type="SUPFAM" id="SSF53448">
    <property type="entry name" value="Nucleotide-diphospho-sugar transferases"/>
    <property type="match status" value="1"/>
</dbReference>
<proteinExistence type="predicted"/>
<reference evidence="2 3" key="2">
    <citation type="journal article" date="2009" name="Proc. Natl. Acad. Sci. U.S.A.">
        <title>On the chimeric nature, thermophilic origin, and phylogenetic placement of the Thermotogales.</title>
        <authorList>
            <person name="Zhaxybayeva O."/>
            <person name="Swithers K.S."/>
            <person name="Lapierre P."/>
            <person name="Fournier G.P."/>
            <person name="Bickhart D.M."/>
            <person name="DeBoy R.T."/>
            <person name="Nelson K.E."/>
            <person name="Nesbo C.L."/>
            <person name="Doolittle W.F."/>
            <person name="Gogarten J.P."/>
            <person name="Noll K.M."/>
        </authorList>
    </citation>
    <scope>NUCLEOTIDE SEQUENCE [LARGE SCALE GENOMIC DNA]</scope>
    <source>
        <strain evidence="3">ATCC BAA-301 / DSM 14385 / NBRC 107922 / TMO</strain>
    </source>
</reference>
<dbReference type="CDD" id="cd02511">
    <property type="entry name" value="Beta4Glucosyltransferase"/>
    <property type="match status" value="1"/>
</dbReference>
<name>A8F3U4_PSELT</name>
<reference evidence="2 3" key="1">
    <citation type="submission" date="2007-08" db="EMBL/GenBank/DDBJ databases">
        <title>Complete sequence of Thermotoga lettingae TMO.</title>
        <authorList>
            <consortium name="US DOE Joint Genome Institute"/>
            <person name="Copeland A."/>
            <person name="Lucas S."/>
            <person name="Lapidus A."/>
            <person name="Barry K."/>
            <person name="Glavina del Rio T."/>
            <person name="Dalin E."/>
            <person name="Tice H."/>
            <person name="Pitluck S."/>
            <person name="Foster B."/>
            <person name="Bruce D."/>
            <person name="Schmutz J."/>
            <person name="Larimer F."/>
            <person name="Land M."/>
            <person name="Hauser L."/>
            <person name="Kyrpides N."/>
            <person name="Mikhailova N."/>
            <person name="Nelson K."/>
            <person name="Gogarten J.P."/>
            <person name="Noll K."/>
            <person name="Richardson P."/>
        </authorList>
    </citation>
    <scope>NUCLEOTIDE SEQUENCE [LARGE SCALE GENOMIC DNA]</scope>
    <source>
        <strain evidence="3">ATCC BAA-301 / DSM 14385 / NBRC 107922 / TMO</strain>
    </source>
</reference>
<accession>A8F3U4</accession>
<evidence type="ECO:0000313" key="3">
    <source>
        <dbReference type="Proteomes" id="UP000002016"/>
    </source>
</evidence>
<gene>
    <name evidence="2" type="ordered locus">Tlet_0258</name>
</gene>
<dbReference type="STRING" id="416591.Tlet_0258"/>
<dbReference type="HOGENOM" id="CLU_328661_0_0_0"/>
<keyword evidence="3" id="KW-1185">Reference proteome</keyword>
<dbReference type="eggNOG" id="COG0463">
    <property type="taxonomic scope" value="Bacteria"/>
</dbReference>
<dbReference type="SUPFAM" id="SSF48452">
    <property type="entry name" value="TPR-like"/>
    <property type="match status" value="1"/>
</dbReference>
<keyword evidence="2" id="KW-0808">Transferase</keyword>
<dbReference type="eggNOG" id="COG0457">
    <property type="taxonomic scope" value="Bacteria"/>
</dbReference>
<dbReference type="RefSeq" id="WP_012002309.1">
    <property type="nucleotide sequence ID" value="NZ_BSDV01000001.1"/>
</dbReference>
<protein>
    <submittedName>
        <fullName evidence="2">Glycosyl transferase family 2</fullName>
    </submittedName>
</protein>
<evidence type="ECO:0000259" key="1">
    <source>
        <dbReference type="Pfam" id="PF00535"/>
    </source>
</evidence>
<dbReference type="EMBL" id="CP000812">
    <property type="protein sequence ID" value="ABV32828.1"/>
    <property type="molecule type" value="Genomic_DNA"/>
</dbReference>
<organism evidence="2 3">
    <name type="scientific">Pseudothermotoga lettingae (strain ATCC BAA-301 / DSM 14385 / NBRC 107922 / TMO)</name>
    <name type="common">Thermotoga lettingae</name>
    <dbReference type="NCBI Taxonomy" id="416591"/>
    <lineage>
        <taxon>Bacteria</taxon>
        <taxon>Thermotogati</taxon>
        <taxon>Thermotogota</taxon>
        <taxon>Thermotogae</taxon>
        <taxon>Thermotogales</taxon>
        <taxon>Thermotogaceae</taxon>
        <taxon>Pseudothermotoga</taxon>
    </lineage>
</organism>
<feature type="domain" description="Glycosyltransferase 2-like" evidence="1">
    <location>
        <begin position="6"/>
        <end position="123"/>
    </location>
</feature>
<dbReference type="Gene3D" id="3.90.550.10">
    <property type="entry name" value="Spore Coat Polysaccharide Biosynthesis Protein SpsA, Chain A"/>
    <property type="match status" value="1"/>
</dbReference>
<dbReference type="KEGG" id="tle:Tlet_0258"/>
<dbReference type="InterPro" id="IPR029044">
    <property type="entry name" value="Nucleotide-diphossugar_trans"/>
</dbReference>
<sequence>MSCLLSVAMIVKDEESNIRRALDSVKDIADEIVVVDTGSVDNTPDIVRKYTDKLYFHPWKDDFSEARNNSLKYVTCEWVLILDADEEISEDFRKQIRDFLKNLPEDVNTVYLPTLSYLDWDFKRTEIASTPRLFRNGTVHYENIVHNQAIYKPKVVNANFLIYHYGYIWTRRLRKQKYERTANLIKKYLQQCKNDQEKLYYLIQLYKIEKTGGKPYQIAETGWQAFQLMKKLTSIPAIGLEFLYVFSIDLANAGLNDLAVQLAQTAIKVVPDYPDPYFSLVNIYAKEQKWEKVIEYYERFKKAVEYASENIEKFGWTIMSFKDIPVADATAMIAYVATENYEKFNEIARDRFAKNEDIPEKMLQFLVEKISEKGIRECLSGLTNLVEFIRKKQLKINMQPIYEKIVEFKLPVKIENVYAKEITPFSYALLKRLSEGRDLLLEFLSSGNLKKLVDDNGVGGLLFVYSMLESDEEKKKFVENFVDNEDYVVQGVAKALLADQFLKEAKFLEAIRLYRNVVQLVPELSKFVKPIVEDLKTKLDPDINGVYEELYNFYVKQKEFLIDFQKYAGDNTSKLHLLSDKDVALYVSAVYTKNEDKAIKLLKRIKNPSRFPMYYYRLAKIYSKVDLEKSLMYHIKAVEENEKLADINSGRFLYTGLYPNITLDWFDKNDEILWAGNISERFTTFGVIHPVRAWMKAKNGLIYSRPYPVDESIKAYESFEKEFYKELPLRVGAFELHEILLNLDWKSVRKAEGMKNFEYIFMDLGIEVSDNSENAVILEDVEKTVELKKLLQGAKRAVVFYHVPNLCDGDDIIWYYPAFRILRTTAQMKKELSSIGYKILTNMIFPNGLRCVVIEQSKK</sequence>
<dbReference type="PANTHER" id="PTHR43630">
    <property type="entry name" value="POLY-BETA-1,6-N-ACETYL-D-GLUCOSAMINE SYNTHASE"/>
    <property type="match status" value="1"/>
</dbReference>
<evidence type="ECO:0000313" key="2">
    <source>
        <dbReference type="EMBL" id="ABV32828.1"/>
    </source>
</evidence>
<dbReference type="SUPFAM" id="SSF81901">
    <property type="entry name" value="HCP-like"/>
    <property type="match status" value="1"/>
</dbReference>
<dbReference type="PANTHER" id="PTHR43630:SF2">
    <property type="entry name" value="GLYCOSYLTRANSFERASE"/>
    <property type="match status" value="1"/>
</dbReference>
<dbReference type="InterPro" id="IPR001173">
    <property type="entry name" value="Glyco_trans_2-like"/>
</dbReference>
<dbReference type="GO" id="GO:0016740">
    <property type="term" value="F:transferase activity"/>
    <property type="evidence" value="ECO:0007669"/>
    <property type="project" value="UniProtKB-KW"/>
</dbReference>
<dbReference type="Gene3D" id="1.25.40.10">
    <property type="entry name" value="Tetratricopeptide repeat domain"/>
    <property type="match status" value="1"/>
</dbReference>
<dbReference type="CAZy" id="GT2">
    <property type="family name" value="Glycosyltransferase Family 2"/>
</dbReference>